<keyword evidence="1" id="KW-0812">Transmembrane</keyword>
<evidence type="ECO:0000313" key="2">
    <source>
        <dbReference type="Proteomes" id="UP000887572"/>
    </source>
</evidence>
<keyword evidence="2" id="KW-1185">Reference proteome</keyword>
<feature type="transmembrane region" description="Helical" evidence="1">
    <location>
        <begin position="26"/>
        <end position="43"/>
    </location>
</feature>
<dbReference type="Proteomes" id="UP000887572">
    <property type="component" value="Unplaced"/>
</dbReference>
<protein>
    <submittedName>
        <fullName evidence="3">Uncharacterized protein</fullName>
    </submittedName>
</protein>
<organism evidence="2 3">
    <name type="scientific">Globodera rostochiensis</name>
    <name type="common">Golden nematode worm</name>
    <name type="synonym">Heterodera rostochiensis</name>
    <dbReference type="NCBI Taxonomy" id="31243"/>
    <lineage>
        <taxon>Eukaryota</taxon>
        <taxon>Metazoa</taxon>
        <taxon>Ecdysozoa</taxon>
        <taxon>Nematoda</taxon>
        <taxon>Chromadorea</taxon>
        <taxon>Rhabditida</taxon>
        <taxon>Tylenchina</taxon>
        <taxon>Tylenchomorpha</taxon>
        <taxon>Tylenchoidea</taxon>
        <taxon>Heteroderidae</taxon>
        <taxon>Heteroderinae</taxon>
        <taxon>Globodera</taxon>
    </lineage>
</organism>
<dbReference type="WBParaSite" id="Gr19_v10_g648.t1">
    <property type="protein sequence ID" value="Gr19_v10_g648.t1"/>
    <property type="gene ID" value="Gr19_v10_g648"/>
</dbReference>
<keyword evidence="1" id="KW-0472">Membrane</keyword>
<dbReference type="AlphaFoldDB" id="A0A914I3G5"/>
<accession>A0A914I3G5</accession>
<proteinExistence type="predicted"/>
<name>A0A914I3G5_GLORO</name>
<reference evidence="3" key="1">
    <citation type="submission" date="2022-11" db="UniProtKB">
        <authorList>
            <consortium name="WormBaseParasite"/>
        </authorList>
    </citation>
    <scope>IDENTIFICATION</scope>
</reference>
<sequence length="187" mass="21873">MPSRPSVMLKLFMCTNKRILNKKTKYWLYILIYAQAILVLLAIELKDDEKKECNTCHQSRPEHRHSVPESGTGGIPFSTQGFFIAQSADEVKRAFYWCKICHADVYDVSLIKKCKCKHLSLFRKGGKAMMKRDGRLFRGEFSEQFDRAQPPELRMDLLVLNMYDVLLGQELPMFYPLNLRFLELIEN</sequence>
<keyword evidence="1" id="KW-1133">Transmembrane helix</keyword>
<evidence type="ECO:0000256" key="1">
    <source>
        <dbReference type="SAM" id="Phobius"/>
    </source>
</evidence>
<evidence type="ECO:0000313" key="3">
    <source>
        <dbReference type="WBParaSite" id="Gr19_v10_g648.t1"/>
    </source>
</evidence>